<reference evidence="3 4" key="1">
    <citation type="submission" date="2025-04" db="UniProtKB">
        <authorList>
            <consortium name="RefSeq"/>
        </authorList>
    </citation>
    <scope>IDENTIFICATION</scope>
</reference>
<dbReference type="RefSeq" id="XP_022109295.1">
    <property type="nucleotide sequence ID" value="XM_022253603.1"/>
</dbReference>
<sequence>MPRKKRSANRPVSPPPARRGSFQACSEDAFAAPTKKLEKDRQKSSNGRSRTDSSPDVETATCSNPRNDRADSARRQDQAKTPHVESTAKSGFHEVPLNRPTATASGSSISGKSMSTQFREKGNIMYQKALQDGIAPIIKRSRLDDALQLYTRAANLADGPAKQADWSSATKNCGMATKRMARCSTDEAAALELFKESLKYMSQALLRGSDVHGGAWEEKLRKEMELSYYAVLEIIDSLSDVKERLRELYQVVGTLPAGLVQARAKHNIADILFKESIRLLEGGDYRECLKCLHDLHQPVEEALSLLRGWNLDQEAQDLESDLRVLKQDALYHISTAESVQARTCGEKILESLYQEENLNMTALWEAVDWFKEASLKAAELDLEQEAAALSFLGLINEKVLFSVTKAKGYYKRCLELVDAAQPKTFLTEKWYQQCVQGYQVIQNRERSRDEAAQQKIRRKFLDALKDELAALEKANTSASSLLEHLYKHHSPPKTPKFSQKHLEELKKNEECPEKMDLDVRKARKKLLLKACQDFHPDKIQEKAGECEEDKAKRKVLMEEVTKMITKYYEHLKLG</sequence>
<dbReference type="OMA" id="CLNAMRD"/>
<organism evidence="2 4">
    <name type="scientific">Acanthaster planci</name>
    <name type="common">Crown-of-thorns starfish</name>
    <dbReference type="NCBI Taxonomy" id="133434"/>
    <lineage>
        <taxon>Eukaryota</taxon>
        <taxon>Metazoa</taxon>
        <taxon>Echinodermata</taxon>
        <taxon>Eleutherozoa</taxon>
        <taxon>Asterozoa</taxon>
        <taxon>Asteroidea</taxon>
        <taxon>Valvatacea</taxon>
        <taxon>Valvatida</taxon>
        <taxon>Acanthasteridae</taxon>
        <taxon>Acanthaster</taxon>
    </lineage>
</organism>
<dbReference type="RefSeq" id="XP_022109294.1">
    <property type="nucleotide sequence ID" value="XM_022253602.1"/>
</dbReference>
<keyword evidence="2" id="KW-1185">Reference proteome</keyword>
<dbReference type="KEGG" id="aplc:110989308"/>
<proteinExistence type="predicted"/>
<evidence type="ECO:0000313" key="3">
    <source>
        <dbReference type="RefSeq" id="XP_022109294.1"/>
    </source>
</evidence>
<dbReference type="OrthoDB" id="3135773at2759"/>
<dbReference type="AlphaFoldDB" id="A0A8B7ZX04"/>
<name>A0A8B7ZX04_ACAPL</name>
<dbReference type="Proteomes" id="UP000694845">
    <property type="component" value="Unplaced"/>
</dbReference>
<feature type="compositionally biased region" description="Basic and acidic residues" evidence="1">
    <location>
        <begin position="66"/>
        <end position="83"/>
    </location>
</feature>
<feature type="region of interest" description="Disordered" evidence="1">
    <location>
        <begin position="1"/>
        <end position="113"/>
    </location>
</feature>
<accession>A0A8B7ZX04</accession>
<feature type="compositionally biased region" description="Polar residues" evidence="1">
    <location>
        <begin position="54"/>
        <end position="65"/>
    </location>
</feature>
<evidence type="ECO:0000313" key="4">
    <source>
        <dbReference type="RefSeq" id="XP_022109295.1"/>
    </source>
</evidence>
<protein>
    <submittedName>
        <fullName evidence="3 4">Uncharacterized protein LOC110989308</fullName>
    </submittedName>
</protein>
<evidence type="ECO:0000256" key="1">
    <source>
        <dbReference type="SAM" id="MobiDB-lite"/>
    </source>
</evidence>
<feature type="compositionally biased region" description="Basic and acidic residues" evidence="1">
    <location>
        <begin position="35"/>
        <end position="53"/>
    </location>
</feature>
<evidence type="ECO:0000313" key="2">
    <source>
        <dbReference type="Proteomes" id="UP000694845"/>
    </source>
</evidence>
<dbReference type="GeneID" id="110989308"/>
<gene>
    <name evidence="3 4" type="primary">LOC110989308</name>
</gene>